<keyword evidence="3" id="KW-1185">Reference proteome</keyword>
<dbReference type="RefSeq" id="WP_135530937.1">
    <property type="nucleotide sequence ID" value="NZ_SRKZ01000003.1"/>
</dbReference>
<evidence type="ECO:0000313" key="3">
    <source>
        <dbReference type="Proteomes" id="UP000298284"/>
    </source>
</evidence>
<gene>
    <name evidence="2" type="ORF">EU557_13410</name>
</gene>
<sequence length="148" mass="16140">MASNLNYLDPSLKPLEEKIQAYLDAEKELQRAVAEQASLSHPAPQPDATSGPAAAAAAHSGTAPSSDGIFEQRPPTGSYDQAADENQERLQNLHDDIHLLRREIIDMLPVRDEWIKVNLGYGPSRVGAFQETTTEGGTAPSYQLRVVF</sequence>
<dbReference type="AlphaFoldDB" id="A0A4Z0MNM3"/>
<reference evidence="2 3" key="1">
    <citation type="submission" date="2019-04" db="EMBL/GenBank/DDBJ databases">
        <authorList>
            <person name="Feng G."/>
            <person name="Zhang J."/>
            <person name="Zhu H."/>
        </authorList>
    </citation>
    <scope>NUCLEOTIDE SEQUENCE [LARGE SCALE GENOMIC DNA]</scope>
    <source>
        <strain evidence="2 3">JCM 19491</strain>
    </source>
</reference>
<evidence type="ECO:0000256" key="1">
    <source>
        <dbReference type="SAM" id="MobiDB-lite"/>
    </source>
</evidence>
<dbReference type="OrthoDB" id="884723at2"/>
<feature type="region of interest" description="Disordered" evidence="1">
    <location>
        <begin position="31"/>
        <end position="89"/>
    </location>
</feature>
<dbReference type="EMBL" id="SRKZ01000003">
    <property type="protein sequence ID" value="TGD80795.1"/>
    <property type="molecule type" value="Genomic_DNA"/>
</dbReference>
<organism evidence="2 3">
    <name type="scientific">Hymenobacter wooponensis</name>
    <dbReference type="NCBI Taxonomy" id="1525360"/>
    <lineage>
        <taxon>Bacteria</taxon>
        <taxon>Pseudomonadati</taxon>
        <taxon>Bacteroidota</taxon>
        <taxon>Cytophagia</taxon>
        <taxon>Cytophagales</taxon>
        <taxon>Hymenobacteraceae</taxon>
        <taxon>Hymenobacter</taxon>
    </lineage>
</organism>
<proteinExistence type="predicted"/>
<dbReference type="Proteomes" id="UP000298284">
    <property type="component" value="Unassembled WGS sequence"/>
</dbReference>
<accession>A0A4Z0MNM3</accession>
<name>A0A4Z0MNM3_9BACT</name>
<comment type="caution">
    <text evidence="2">The sequence shown here is derived from an EMBL/GenBank/DDBJ whole genome shotgun (WGS) entry which is preliminary data.</text>
</comment>
<feature type="compositionally biased region" description="Low complexity" evidence="1">
    <location>
        <begin position="48"/>
        <end position="66"/>
    </location>
</feature>
<evidence type="ECO:0000313" key="2">
    <source>
        <dbReference type="EMBL" id="TGD80795.1"/>
    </source>
</evidence>
<protein>
    <submittedName>
        <fullName evidence="2">Uncharacterized protein</fullName>
    </submittedName>
</protein>